<dbReference type="EMBL" id="JAYXUG010000013">
    <property type="protein sequence ID" value="MEC6833013.1"/>
    <property type="molecule type" value="Genomic_DNA"/>
</dbReference>
<evidence type="ECO:0000313" key="1">
    <source>
        <dbReference type="EMBL" id="MEC6833013.1"/>
    </source>
</evidence>
<name>A0ABU6L9W8_9GAMM</name>
<accession>A0ABU6L9W8</accession>
<evidence type="ECO:0000313" key="2">
    <source>
        <dbReference type="Proteomes" id="UP001306119"/>
    </source>
</evidence>
<protein>
    <submittedName>
        <fullName evidence="1">Uncharacterized protein</fullName>
    </submittedName>
</protein>
<dbReference type="RefSeq" id="WP_327775313.1">
    <property type="nucleotide sequence ID" value="NZ_JAYXUG010000013.1"/>
</dbReference>
<organism evidence="1 2">
    <name type="scientific">Photobacterium toruni</name>
    <dbReference type="NCBI Taxonomy" id="1935446"/>
    <lineage>
        <taxon>Bacteria</taxon>
        <taxon>Pseudomonadati</taxon>
        <taxon>Pseudomonadota</taxon>
        <taxon>Gammaproteobacteria</taxon>
        <taxon>Vibrionales</taxon>
        <taxon>Vibrionaceae</taxon>
        <taxon>Photobacterium</taxon>
    </lineage>
</organism>
<gene>
    <name evidence="1" type="ORF">VXS06_14695</name>
</gene>
<proteinExistence type="predicted"/>
<dbReference type="Proteomes" id="UP001306119">
    <property type="component" value="Unassembled WGS sequence"/>
</dbReference>
<reference evidence="1 2" key="1">
    <citation type="submission" date="2024-01" db="EMBL/GenBank/DDBJ databases">
        <title>Active colonisers of the gastrointestinal tract of Atlantic salmon farmed in a warm water region.</title>
        <authorList>
            <person name="Bowman J.P."/>
        </authorList>
    </citation>
    <scope>NUCLEOTIDE SEQUENCE [LARGE SCALE GENOMIC DNA]</scope>
    <source>
        <strain evidence="1 2">S3MW1</strain>
    </source>
</reference>
<comment type="caution">
    <text evidence="1">The sequence shown here is derived from an EMBL/GenBank/DDBJ whole genome shotgun (WGS) entry which is preliminary data.</text>
</comment>
<sequence length="142" mass="16296">MAKYKAATQEEKIERAEHCNDLIKEIASYGRKFFYCQSNNKTAELLVSSLGGRVYFLDHKSSQLIYTHSSRTWNGFTHGGTLRALVESMRDYIMKGHHLNIDLICCKRIREEDGNIWGYESSEAIKLLETIKSNPIFGDTNV</sequence>
<keyword evidence="2" id="KW-1185">Reference proteome</keyword>